<evidence type="ECO:0008006" key="3">
    <source>
        <dbReference type="Google" id="ProtNLM"/>
    </source>
</evidence>
<dbReference type="STRING" id="430522.BFS30_23445"/>
<dbReference type="AlphaFoldDB" id="A0A1H0K3I7"/>
<organism evidence="1 2">
    <name type="scientific">Pedobacter steynii</name>
    <dbReference type="NCBI Taxonomy" id="430522"/>
    <lineage>
        <taxon>Bacteria</taxon>
        <taxon>Pseudomonadati</taxon>
        <taxon>Bacteroidota</taxon>
        <taxon>Sphingobacteriia</taxon>
        <taxon>Sphingobacteriales</taxon>
        <taxon>Sphingobacteriaceae</taxon>
        <taxon>Pedobacter</taxon>
    </lineage>
</organism>
<dbReference type="Gene3D" id="3.30.530.20">
    <property type="match status" value="1"/>
</dbReference>
<protein>
    <recommendedName>
        <fullName evidence="3">ATPase</fullName>
    </recommendedName>
</protein>
<evidence type="ECO:0000313" key="2">
    <source>
        <dbReference type="Proteomes" id="UP000183200"/>
    </source>
</evidence>
<dbReference type="RefSeq" id="WP_074612686.1">
    <property type="nucleotide sequence ID" value="NZ_FNGY01000015.1"/>
</dbReference>
<sequence>MTTADFNTTFSVDETPNAVFNAINNVRGWWSENIDGGTAQLNDEFTYRFQDIHKCTMKLIEVIPDEKVVWLVLDNFFNFTKDKTEWTGTKIEFNISQKQNKTQVYFVHKGLVPAYECYDICFDSWNGYIKKSLMSLITMGKGTPNPRETVI</sequence>
<dbReference type="InterPro" id="IPR023393">
    <property type="entry name" value="START-like_dom_sf"/>
</dbReference>
<dbReference type="OrthoDB" id="287565at2"/>
<dbReference type="EMBL" id="FNGY01000015">
    <property type="protein sequence ID" value="SDO50407.1"/>
    <property type="molecule type" value="Genomic_DNA"/>
</dbReference>
<dbReference type="SUPFAM" id="SSF55961">
    <property type="entry name" value="Bet v1-like"/>
    <property type="match status" value="1"/>
</dbReference>
<reference evidence="2" key="1">
    <citation type="submission" date="2016-10" db="EMBL/GenBank/DDBJ databases">
        <authorList>
            <person name="Varghese N."/>
            <person name="Submissions S."/>
        </authorList>
    </citation>
    <scope>NUCLEOTIDE SEQUENCE [LARGE SCALE GENOMIC DNA]</scope>
    <source>
        <strain evidence="2">DSM 19110</strain>
    </source>
</reference>
<evidence type="ECO:0000313" key="1">
    <source>
        <dbReference type="EMBL" id="SDO50407.1"/>
    </source>
</evidence>
<name>A0A1H0K3I7_9SPHI</name>
<proteinExistence type="predicted"/>
<accession>A0A1H0K3I7</accession>
<gene>
    <name evidence="1" type="ORF">SAMN05421820_115154</name>
</gene>
<keyword evidence="2" id="KW-1185">Reference proteome</keyword>
<dbReference type="Proteomes" id="UP000183200">
    <property type="component" value="Unassembled WGS sequence"/>
</dbReference>